<accession>A0A0S7Y1G2</accession>
<dbReference type="EMBL" id="LIZX01000059">
    <property type="protein sequence ID" value="KPJ67964.1"/>
    <property type="molecule type" value="Genomic_DNA"/>
</dbReference>
<feature type="domain" description="MurNAc-LAA" evidence="2">
    <location>
        <begin position="74"/>
        <end position="182"/>
    </location>
</feature>
<dbReference type="GO" id="GO:0008745">
    <property type="term" value="F:N-acetylmuramoyl-L-alanine amidase activity"/>
    <property type="evidence" value="ECO:0007669"/>
    <property type="project" value="InterPro"/>
</dbReference>
<dbReference type="InterPro" id="IPR002508">
    <property type="entry name" value="MurNAc-LAA_cat"/>
</dbReference>
<evidence type="ECO:0000313" key="3">
    <source>
        <dbReference type="EMBL" id="KPJ67964.1"/>
    </source>
</evidence>
<dbReference type="Gene3D" id="3.40.630.40">
    <property type="entry name" value="Zn-dependent exopeptidases"/>
    <property type="match status" value="1"/>
</dbReference>
<dbReference type="Pfam" id="PF01520">
    <property type="entry name" value="Amidase_3"/>
    <property type="match status" value="1"/>
</dbReference>
<dbReference type="GO" id="GO:0009253">
    <property type="term" value="P:peptidoglycan catabolic process"/>
    <property type="evidence" value="ECO:0007669"/>
    <property type="project" value="InterPro"/>
</dbReference>
<name>A0A0S7Y1G2_UNCSA</name>
<dbReference type="PANTHER" id="PTHR30404">
    <property type="entry name" value="N-ACETYLMURAMOYL-L-ALANINE AMIDASE"/>
    <property type="match status" value="1"/>
</dbReference>
<evidence type="ECO:0000313" key="4">
    <source>
        <dbReference type="Proteomes" id="UP000051861"/>
    </source>
</evidence>
<dbReference type="Proteomes" id="UP000051861">
    <property type="component" value="Unassembled WGS sequence"/>
</dbReference>
<dbReference type="PANTHER" id="PTHR30404:SF0">
    <property type="entry name" value="N-ACETYLMURAMOYL-L-ALANINE AMIDASE AMIC"/>
    <property type="match status" value="1"/>
</dbReference>
<sequence>MKDKAEKLPLQGKVIVIDPGHGGLDPGAFSRSGIPEKHLTLQTARKMASLLNSAGATVYLTRNQDRTVSIKDIVGFANEVKADIFISIHYNFTNKKEVSGTETYYYNRNSRSLARIMHQTFINGIKRKDRGLRRGMFYTIHHAHMPAILVEPLYISNPEEEKLACSANFQNEIAKDIVRGVEAYFRSQGH</sequence>
<reference evidence="3 4" key="1">
    <citation type="journal article" date="2015" name="Microbiome">
        <title>Genomic resolution of linkages in carbon, nitrogen, and sulfur cycling among widespread estuary sediment bacteria.</title>
        <authorList>
            <person name="Baker B.J."/>
            <person name="Lazar C.S."/>
            <person name="Teske A.P."/>
            <person name="Dick G.J."/>
        </authorList>
    </citation>
    <scope>NUCLEOTIDE SEQUENCE [LARGE SCALE GENOMIC DNA]</scope>
    <source>
        <strain evidence="3">DG_54_3</strain>
    </source>
</reference>
<dbReference type="AlphaFoldDB" id="A0A0S7Y1G2"/>
<evidence type="ECO:0000259" key="2">
    <source>
        <dbReference type="SMART" id="SM00646"/>
    </source>
</evidence>
<comment type="caution">
    <text evidence="3">The sequence shown here is derived from an EMBL/GenBank/DDBJ whole genome shotgun (WGS) entry which is preliminary data.</text>
</comment>
<dbReference type="InterPro" id="IPR050695">
    <property type="entry name" value="N-acetylmuramoyl_amidase_3"/>
</dbReference>
<proteinExistence type="predicted"/>
<dbReference type="SUPFAM" id="SSF53187">
    <property type="entry name" value="Zn-dependent exopeptidases"/>
    <property type="match status" value="1"/>
</dbReference>
<dbReference type="SMART" id="SM00646">
    <property type="entry name" value="Ami_3"/>
    <property type="match status" value="1"/>
</dbReference>
<evidence type="ECO:0000256" key="1">
    <source>
        <dbReference type="ARBA" id="ARBA00022801"/>
    </source>
</evidence>
<dbReference type="CDD" id="cd02696">
    <property type="entry name" value="MurNAc-LAA"/>
    <property type="match status" value="1"/>
</dbReference>
<organism evidence="3 4">
    <name type="scientific">candidate division WOR-1 bacterium DG_54_3</name>
    <dbReference type="NCBI Taxonomy" id="1703775"/>
    <lineage>
        <taxon>Bacteria</taxon>
        <taxon>Bacillati</taxon>
        <taxon>Saganbacteria</taxon>
    </lineage>
</organism>
<gene>
    <name evidence="3" type="ORF">AMJ44_06985</name>
</gene>
<keyword evidence="1" id="KW-0378">Hydrolase</keyword>
<protein>
    <recommendedName>
        <fullName evidence="2">MurNAc-LAA domain-containing protein</fullName>
    </recommendedName>
</protein>
<dbReference type="GO" id="GO:0030288">
    <property type="term" value="C:outer membrane-bounded periplasmic space"/>
    <property type="evidence" value="ECO:0007669"/>
    <property type="project" value="TreeGrafter"/>
</dbReference>